<evidence type="ECO:0000256" key="7">
    <source>
        <dbReference type="RuleBase" id="RU363032"/>
    </source>
</evidence>
<dbReference type="CDD" id="cd06261">
    <property type="entry name" value="TM_PBP2"/>
    <property type="match status" value="1"/>
</dbReference>
<evidence type="ECO:0000313" key="10">
    <source>
        <dbReference type="Proteomes" id="UP000070352"/>
    </source>
</evidence>
<dbReference type="RefSeq" id="WP_068722937.1">
    <property type="nucleotide sequence ID" value="NZ_LSKU01000001.1"/>
</dbReference>
<dbReference type="GO" id="GO:0055085">
    <property type="term" value="P:transmembrane transport"/>
    <property type="evidence" value="ECO:0007669"/>
    <property type="project" value="InterPro"/>
</dbReference>
<feature type="transmembrane region" description="Helical" evidence="7">
    <location>
        <begin position="109"/>
        <end position="129"/>
    </location>
</feature>
<feature type="transmembrane region" description="Helical" evidence="7">
    <location>
        <begin position="205"/>
        <end position="227"/>
    </location>
</feature>
<dbReference type="Pfam" id="PF00528">
    <property type="entry name" value="BPD_transp_1"/>
    <property type="match status" value="1"/>
</dbReference>
<keyword evidence="6 7" id="KW-0472">Membrane</keyword>
<dbReference type="GO" id="GO:0005886">
    <property type="term" value="C:plasma membrane"/>
    <property type="evidence" value="ECO:0007669"/>
    <property type="project" value="UniProtKB-SubCell"/>
</dbReference>
<dbReference type="PROSITE" id="PS50928">
    <property type="entry name" value="ABC_TM1"/>
    <property type="match status" value="1"/>
</dbReference>
<comment type="similarity">
    <text evidence="7">Belongs to the binding-protein-dependent transport system permease family.</text>
</comment>
<feature type="transmembrane region" description="Helical" evidence="7">
    <location>
        <begin position="269"/>
        <end position="286"/>
    </location>
</feature>
<evidence type="ECO:0000256" key="5">
    <source>
        <dbReference type="ARBA" id="ARBA00022989"/>
    </source>
</evidence>
<gene>
    <name evidence="9" type="ORF">U473_02265</name>
</gene>
<reference evidence="9 10" key="1">
    <citation type="submission" date="2016-02" db="EMBL/GenBank/DDBJ databases">
        <title>Draft Genome for Tepidibacillus decaturensis nov. sp. Strain Z9, an Anaerobic, Moderately Thermophilic and Heterotrophic Bacterium from Deep Subsurface of the Illinois Basin, USA.</title>
        <authorList>
            <person name="Dong Y."/>
            <person name="Chang J.Y."/>
            <person name="Sanford R."/>
            <person name="Fouke B.W."/>
        </authorList>
    </citation>
    <scope>NUCLEOTIDE SEQUENCE [LARGE SCALE GENOMIC DNA]</scope>
    <source>
        <strain evidence="9 10">Z9</strain>
    </source>
</reference>
<evidence type="ECO:0000256" key="2">
    <source>
        <dbReference type="ARBA" id="ARBA00022448"/>
    </source>
</evidence>
<feature type="transmembrane region" description="Helical" evidence="7">
    <location>
        <begin position="72"/>
        <end position="97"/>
    </location>
</feature>
<keyword evidence="10" id="KW-1185">Reference proteome</keyword>
<evidence type="ECO:0000259" key="8">
    <source>
        <dbReference type="PROSITE" id="PS50928"/>
    </source>
</evidence>
<comment type="subcellular location">
    <subcellularLocation>
        <location evidence="1 7">Cell membrane</location>
        <topology evidence="1 7">Multi-pass membrane protein</topology>
    </subcellularLocation>
</comment>
<dbReference type="InterPro" id="IPR035906">
    <property type="entry name" value="MetI-like_sf"/>
</dbReference>
<keyword evidence="4 7" id="KW-0812">Transmembrane</keyword>
<evidence type="ECO:0000256" key="6">
    <source>
        <dbReference type="ARBA" id="ARBA00023136"/>
    </source>
</evidence>
<proteinExistence type="inferred from homology"/>
<dbReference type="STRING" id="1413211.U473_02265"/>
<evidence type="ECO:0000256" key="4">
    <source>
        <dbReference type="ARBA" id="ARBA00022692"/>
    </source>
</evidence>
<dbReference type="PANTHER" id="PTHR30193:SF37">
    <property type="entry name" value="INNER MEMBRANE ABC TRANSPORTER PERMEASE PROTEIN YCJO"/>
    <property type="match status" value="1"/>
</dbReference>
<sequence>MFNKIKFKQALTYISFVGPAFLVFSVIVLIPFVLGMYYSFTNWNGVSGTIEWVGLDNFIQIFKNDLQVRNSFLFTLKLTLASVFLTNLLGFLLALALTQMLKTKNILRTVFFVPNLISGLLLGFIWQFIFVKGFASIGQITGLSFFQLPWLGDAKTAFWGIVIVSVWQGAGYIMVIYIASLLNIPNEVIEAARIDGASGWNLLRYIILPLIRPAITICLFLTIAWSFKIFDLNFSLTNGGPFKSTESLAINIYTEAFVNNRYGLGAAKAFLFFIIVATITTIQVLYTKKKEIEA</sequence>
<dbReference type="PANTHER" id="PTHR30193">
    <property type="entry name" value="ABC TRANSPORTER PERMEASE PROTEIN"/>
    <property type="match status" value="1"/>
</dbReference>
<keyword evidence="2 7" id="KW-0813">Transport</keyword>
<feature type="transmembrane region" description="Helical" evidence="7">
    <location>
        <begin position="12"/>
        <end position="38"/>
    </location>
</feature>
<organism evidence="9 10">
    <name type="scientific">Tepidibacillus decaturensis</name>
    <dbReference type="NCBI Taxonomy" id="1413211"/>
    <lineage>
        <taxon>Bacteria</taxon>
        <taxon>Bacillati</taxon>
        <taxon>Bacillota</taxon>
        <taxon>Bacilli</taxon>
        <taxon>Bacillales</taxon>
        <taxon>Bacillaceae</taxon>
        <taxon>Tepidibacillus</taxon>
    </lineage>
</organism>
<keyword evidence="5 7" id="KW-1133">Transmembrane helix</keyword>
<feature type="domain" description="ABC transmembrane type-1" evidence="8">
    <location>
        <begin position="72"/>
        <end position="283"/>
    </location>
</feature>
<protein>
    <submittedName>
        <fullName evidence="9">ABC transporter permease</fullName>
    </submittedName>
</protein>
<accession>A0A135L203</accession>
<feature type="transmembrane region" description="Helical" evidence="7">
    <location>
        <begin position="157"/>
        <end position="184"/>
    </location>
</feature>
<name>A0A135L203_9BACI</name>
<comment type="caution">
    <text evidence="9">The sequence shown here is derived from an EMBL/GenBank/DDBJ whole genome shotgun (WGS) entry which is preliminary data.</text>
</comment>
<evidence type="ECO:0000256" key="3">
    <source>
        <dbReference type="ARBA" id="ARBA00022475"/>
    </source>
</evidence>
<evidence type="ECO:0000313" key="9">
    <source>
        <dbReference type="EMBL" id="KXG42980.1"/>
    </source>
</evidence>
<dbReference type="Gene3D" id="1.10.3720.10">
    <property type="entry name" value="MetI-like"/>
    <property type="match status" value="1"/>
</dbReference>
<dbReference type="InterPro" id="IPR000515">
    <property type="entry name" value="MetI-like"/>
</dbReference>
<dbReference type="AlphaFoldDB" id="A0A135L203"/>
<dbReference type="SUPFAM" id="SSF161098">
    <property type="entry name" value="MetI-like"/>
    <property type="match status" value="1"/>
</dbReference>
<keyword evidence="3" id="KW-1003">Cell membrane</keyword>
<dbReference type="InterPro" id="IPR051393">
    <property type="entry name" value="ABC_transporter_permease"/>
</dbReference>
<dbReference type="Proteomes" id="UP000070352">
    <property type="component" value="Unassembled WGS sequence"/>
</dbReference>
<evidence type="ECO:0000256" key="1">
    <source>
        <dbReference type="ARBA" id="ARBA00004651"/>
    </source>
</evidence>
<dbReference type="EMBL" id="LSKU01000001">
    <property type="protein sequence ID" value="KXG42980.1"/>
    <property type="molecule type" value="Genomic_DNA"/>
</dbReference>